<evidence type="ECO:0000313" key="12">
    <source>
        <dbReference type="Proteomes" id="UP000319619"/>
    </source>
</evidence>
<dbReference type="SMART" id="SM00448">
    <property type="entry name" value="REC"/>
    <property type="match status" value="1"/>
</dbReference>
<comment type="catalytic activity">
    <reaction evidence="1">
        <text>ATP + protein L-histidine = ADP + protein N-phospho-L-histidine.</text>
        <dbReference type="EC" id="2.7.13.3"/>
    </reaction>
</comment>
<dbReference type="AlphaFoldDB" id="A0A532V214"/>
<dbReference type="EC" id="2.7.13.3" evidence="2"/>
<comment type="caution">
    <text evidence="11">The sequence shown here is derived from an EMBL/GenBank/DDBJ whole genome shotgun (WGS) entry which is preliminary data.</text>
</comment>
<dbReference type="InterPro" id="IPR004358">
    <property type="entry name" value="Sig_transdc_His_kin-like_C"/>
</dbReference>
<dbReference type="Gene3D" id="1.10.287.130">
    <property type="match status" value="1"/>
</dbReference>
<dbReference type="Proteomes" id="UP000319619">
    <property type="component" value="Unassembled WGS sequence"/>
</dbReference>
<dbReference type="GO" id="GO:0000160">
    <property type="term" value="P:phosphorelay signal transduction system"/>
    <property type="evidence" value="ECO:0007669"/>
    <property type="project" value="UniProtKB-KW"/>
</dbReference>
<dbReference type="InterPro" id="IPR036890">
    <property type="entry name" value="HATPase_C_sf"/>
</dbReference>
<dbReference type="PANTHER" id="PTHR43065">
    <property type="entry name" value="SENSOR HISTIDINE KINASE"/>
    <property type="match status" value="1"/>
</dbReference>
<dbReference type="SUPFAM" id="SSF52172">
    <property type="entry name" value="CheY-like"/>
    <property type="match status" value="1"/>
</dbReference>
<evidence type="ECO:0000256" key="4">
    <source>
        <dbReference type="ARBA" id="ARBA00022741"/>
    </source>
</evidence>
<keyword evidence="4" id="KW-0547">Nucleotide-binding</keyword>
<dbReference type="InterPro" id="IPR001789">
    <property type="entry name" value="Sig_transdc_resp-reg_receiver"/>
</dbReference>
<evidence type="ECO:0000313" key="11">
    <source>
        <dbReference type="EMBL" id="TKJ41260.1"/>
    </source>
</evidence>
<reference evidence="11 12" key="1">
    <citation type="submission" date="2017-06" db="EMBL/GenBank/DDBJ databases">
        <title>Novel microbial phyla capable of carbon fixation and sulfur reduction in deep-sea sediments.</title>
        <authorList>
            <person name="Huang J."/>
            <person name="Baker B."/>
            <person name="Wang Y."/>
        </authorList>
    </citation>
    <scope>NUCLEOTIDE SEQUENCE [LARGE SCALE GENOMIC DNA]</scope>
    <source>
        <strain evidence="11">B3_LCP</strain>
    </source>
</reference>
<dbReference type="EMBL" id="NJBN01000003">
    <property type="protein sequence ID" value="TKJ41260.1"/>
    <property type="molecule type" value="Genomic_DNA"/>
</dbReference>
<dbReference type="SMART" id="SM00387">
    <property type="entry name" value="HATPase_c"/>
    <property type="match status" value="1"/>
</dbReference>
<keyword evidence="8" id="KW-0597">Phosphoprotein</keyword>
<evidence type="ECO:0000259" key="9">
    <source>
        <dbReference type="PROSITE" id="PS50109"/>
    </source>
</evidence>
<dbReference type="PANTHER" id="PTHR43065:SF46">
    <property type="entry name" value="C4-DICARBOXYLATE TRANSPORT SENSOR PROTEIN DCTB"/>
    <property type="match status" value="1"/>
</dbReference>
<evidence type="ECO:0000256" key="5">
    <source>
        <dbReference type="ARBA" id="ARBA00022777"/>
    </source>
</evidence>
<evidence type="ECO:0000256" key="3">
    <source>
        <dbReference type="ARBA" id="ARBA00022679"/>
    </source>
</evidence>
<dbReference type="InterPro" id="IPR000014">
    <property type="entry name" value="PAS"/>
</dbReference>
<dbReference type="Gene3D" id="3.40.50.2300">
    <property type="match status" value="1"/>
</dbReference>
<keyword evidence="5" id="KW-0418">Kinase</keyword>
<evidence type="ECO:0000256" key="8">
    <source>
        <dbReference type="PROSITE-ProRule" id="PRU00169"/>
    </source>
</evidence>
<feature type="domain" description="Response regulatory" evidence="10">
    <location>
        <begin position="404"/>
        <end position="521"/>
    </location>
</feature>
<dbReference type="InterPro" id="IPR005467">
    <property type="entry name" value="His_kinase_dom"/>
</dbReference>
<organism evidence="11 12">
    <name type="scientific">candidate division LCP-89 bacterium B3_LCP</name>
    <dbReference type="NCBI Taxonomy" id="2012998"/>
    <lineage>
        <taxon>Bacteria</taxon>
        <taxon>Pseudomonadati</taxon>
        <taxon>Bacteria division LCP-89</taxon>
    </lineage>
</organism>
<gene>
    <name evidence="11" type="ORF">CEE37_06225</name>
</gene>
<protein>
    <recommendedName>
        <fullName evidence="2">histidine kinase</fullName>
        <ecNumber evidence="2">2.7.13.3</ecNumber>
    </recommendedName>
</protein>
<evidence type="ECO:0000256" key="6">
    <source>
        <dbReference type="ARBA" id="ARBA00022840"/>
    </source>
</evidence>
<proteinExistence type="predicted"/>
<feature type="modified residue" description="4-aspartylphosphate" evidence="8">
    <location>
        <position position="455"/>
    </location>
</feature>
<evidence type="ECO:0000256" key="2">
    <source>
        <dbReference type="ARBA" id="ARBA00012438"/>
    </source>
</evidence>
<feature type="domain" description="Histidine kinase" evidence="9">
    <location>
        <begin position="163"/>
        <end position="385"/>
    </location>
</feature>
<keyword evidence="3" id="KW-0808">Transferase</keyword>
<dbReference type="SUPFAM" id="SSF55874">
    <property type="entry name" value="ATPase domain of HSP90 chaperone/DNA topoisomerase II/histidine kinase"/>
    <property type="match status" value="1"/>
</dbReference>
<dbReference type="Pfam" id="PF02518">
    <property type="entry name" value="HATPase_c"/>
    <property type="match status" value="1"/>
</dbReference>
<keyword evidence="7" id="KW-0902">Two-component regulatory system</keyword>
<dbReference type="Pfam" id="PF13188">
    <property type="entry name" value="PAS_8"/>
    <property type="match status" value="1"/>
</dbReference>
<accession>A0A532V214</accession>
<dbReference type="SUPFAM" id="SSF55785">
    <property type="entry name" value="PYP-like sensor domain (PAS domain)"/>
    <property type="match status" value="1"/>
</dbReference>
<evidence type="ECO:0000256" key="1">
    <source>
        <dbReference type="ARBA" id="ARBA00000085"/>
    </source>
</evidence>
<keyword evidence="6" id="KW-0067">ATP-binding</keyword>
<dbReference type="PROSITE" id="PS50110">
    <property type="entry name" value="RESPONSE_REGULATORY"/>
    <property type="match status" value="1"/>
</dbReference>
<dbReference type="NCBIfam" id="TIGR00229">
    <property type="entry name" value="sensory_box"/>
    <property type="match status" value="1"/>
</dbReference>
<name>A0A532V214_UNCL8</name>
<evidence type="ECO:0000256" key="7">
    <source>
        <dbReference type="ARBA" id="ARBA00023012"/>
    </source>
</evidence>
<dbReference type="Gene3D" id="3.30.450.20">
    <property type="entry name" value="PAS domain"/>
    <property type="match status" value="1"/>
</dbReference>
<dbReference type="PROSITE" id="PS50109">
    <property type="entry name" value="HIS_KIN"/>
    <property type="match status" value="1"/>
</dbReference>
<dbReference type="Pfam" id="PF00072">
    <property type="entry name" value="Response_reg"/>
    <property type="match status" value="1"/>
</dbReference>
<dbReference type="InterPro" id="IPR011006">
    <property type="entry name" value="CheY-like_superfamily"/>
</dbReference>
<dbReference type="Gene3D" id="3.30.565.10">
    <property type="entry name" value="Histidine kinase-like ATPase, C-terminal domain"/>
    <property type="match status" value="1"/>
</dbReference>
<sequence length="531" mass="58713">MSSHQQKQPGNQDLDTPENHDLIQRWQAIFNHLPLGVITTDSLGRILDANSWLLERFSLSTGDLEKLVGQPYSDTVFGQTINIDKALQKMRKGRPISFTNFVEEDRYGKERAVLNIKGIPLYGSLGDVNGGMIIIDDVTEETNQTETNNQALMLETTGSVAGMMLHDFNNLLCAILGHSQFIKSNFESESPLLADVDAIETAALTASEITRRLRSWVKPTGNTPQPLNLNDLIKETVNIMQRPLFNKINISLEFDSSLPPILADEVDVKRAIITLFSNAAKAMPQGGNINIRTGTIPAAETDALGLPDTADEGVWAAFQDTGVGMTQETREKLYEPFFNGGKLEDSLGLGLTSLQKILKKHHASIRVDSQLGRGSVFTLYFPKASEPVEKTDIEIDTPHLGKETVLLVDSEPVVRAMGCKILRSNGYTVLDAELGSQVLTIFRNRSSEIDLVILDMFLPDYKIDGIISELKRIAPDVQILITSGFVFDDETSMDFHHHNTTGFIQKPYRMNALLAQVRNVLDGEVCTAADN</sequence>
<dbReference type="InterPro" id="IPR035965">
    <property type="entry name" value="PAS-like_dom_sf"/>
</dbReference>
<dbReference type="PRINTS" id="PR00344">
    <property type="entry name" value="BCTRLSENSOR"/>
</dbReference>
<dbReference type="GO" id="GO:0004673">
    <property type="term" value="F:protein histidine kinase activity"/>
    <property type="evidence" value="ECO:0007669"/>
    <property type="project" value="UniProtKB-EC"/>
</dbReference>
<dbReference type="InterPro" id="IPR003594">
    <property type="entry name" value="HATPase_dom"/>
</dbReference>
<dbReference type="GO" id="GO:0005524">
    <property type="term" value="F:ATP binding"/>
    <property type="evidence" value="ECO:0007669"/>
    <property type="project" value="UniProtKB-KW"/>
</dbReference>
<evidence type="ECO:0000259" key="10">
    <source>
        <dbReference type="PROSITE" id="PS50110"/>
    </source>
</evidence>